<sequence>MALARSAQANSMWCLKAMRNLWESQDGALWERLGRVPEHRRQFYANCVKRLEIPSLAARSLAQMKLIVQGVTFNRLRHVSIHLRGYQRNIAFPKIDAPNVHVIHIHGVYVEILGQDRHRMMRNLACHVKQKLPHVRQIRFARRTRVYETLLRILKEKLPGVRISVSSE</sequence>
<name>A0A1Q5SQJ8_9EURO</name>
<dbReference type="AlphaFoldDB" id="A0A1Q5SQJ8"/>
<accession>A0A1Q5SQJ8</accession>
<evidence type="ECO:0000313" key="1">
    <source>
        <dbReference type="EMBL" id="OKO90278.1"/>
    </source>
</evidence>
<keyword evidence="2" id="KW-1185">Reference proteome</keyword>
<dbReference type="Proteomes" id="UP000186955">
    <property type="component" value="Unassembled WGS sequence"/>
</dbReference>
<comment type="caution">
    <text evidence="1">The sequence shown here is derived from an EMBL/GenBank/DDBJ whole genome shotgun (WGS) entry which is preliminary data.</text>
</comment>
<gene>
    <name evidence="1" type="ORF">PENSUB_13411</name>
</gene>
<proteinExistence type="predicted"/>
<protein>
    <submittedName>
        <fullName evidence="1">Uncharacterized protein</fullName>
    </submittedName>
</protein>
<dbReference type="EMBL" id="MNBE01000758">
    <property type="protein sequence ID" value="OKO90278.1"/>
    <property type="molecule type" value="Genomic_DNA"/>
</dbReference>
<evidence type="ECO:0000313" key="2">
    <source>
        <dbReference type="Proteomes" id="UP000186955"/>
    </source>
</evidence>
<reference evidence="1 2" key="1">
    <citation type="submission" date="2016-10" db="EMBL/GenBank/DDBJ databases">
        <title>Genome sequence of the ascomycete fungus Penicillium subrubescens.</title>
        <authorList>
            <person name="De Vries R.P."/>
            <person name="Peng M."/>
            <person name="Dilokpimol A."/>
            <person name="Hilden K."/>
            <person name="Makela M.R."/>
            <person name="Grigoriev I."/>
            <person name="Riley R."/>
            <person name="Granchi Z."/>
        </authorList>
    </citation>
    <scope>NUCLEOTIDE SEQUENCE [LARGE SCALE GENOMIC DNA]</scope>
    <source>
        <strain evidence="1 2">CBS 132785</strain>
    </source>
</reference>
<organism evidence="1 2">
    <name type="scientific">Penicillium subrubescens</name>
    <dbReference type="NCBI Taxonomy" id="1316194"/>
    <lineage>
        <taxon>Eukaryota</taxon>
        <taxon>Fungi</taxon>
        <taxon>Dikarya</taxon>
        <taxon>Ascomycota</taxon>
        <taxon>Pezizomycotina</taxon>
        <taxon>Eurotiomycetes</taxon>
        <taxon>Eurotiomycetidae</taxon>
        <taxon>Eurotiales</taxon>
        <taxon>Aspergillaceae</taxon>
        <taxon>Penicillium</taxon>
    </lineage>
</organism>